<proteinExistence type="predicted"/>
<name>A0A7J5ZEZ5_DISMA</name>
<reference evidence="2 3" key="1">
    <citation type="submission" date="2020-03" db="EMBL/GenBank/DDBJ databases">
        <title>Dissostichus mawsoni Genome sequencing and assembly.</title>
        <authorList>
            <person name="Park H."/>
        </authorList>
    </citation>
    <scope>NUCLEOTIDE SEQUENCE [LARGE SCALE GENOMIC DNA]</scope>
    <source>
        <strain evidence="2">DM0001</strain>
        <tissue evidence="2">Muscle</tissue>
    </source>
</reference>
<evidence type="ECO:0000256" key="1">
    <source>
        <dbReference type="SAM" id="MobiDB-lite"/>
    </source>
</evidence>
<feature type="region of interest" description="Disordered" evidence="1">
    <location>
        <begin position="23"/>
        <end position="71"/>
    </location>
</feature>
<protein>
    <submittedName>
        <fullName evidence="2">Uncharacterized protein</fullName>
    </submittedName>
</protein>
<feature type="compositionally biased region" description="Basic and acidic residues" evidence="1">
    <location>
        <begin position="33"/>
        <end position="50"/>
    </location>
</feature>
<accession>A0A7J5ZEZ5</accession>
<evidence type="ECO:0000313" key="2">
    <source>
        <dbReference type="EMBL" id="KAF3860173.1"/>
    </source>
</evidence>
<sequence>MAKRRGGAAETEAGTKKLKQVLKKGCGAKARGKTKDAGHGIKQEEDEIKRKVQPKQRSSRKRGAQMKNSNTCKTTCCQNQQILPVAGEKGD</sequence>
<dbReference type="Proteomes" id="UP000518266">
    <property type="component" value="Unassembled WGS sequence"/>
</dbReference>
<feature type="compositionally biased region" description="Basic residues" evidence="1">
    <location>
        <begin position="51"/>
        <end position="64"/>
    </location>
</feature>
<keyword evidence="3" id="KW-1185">Reference proteome</keyword>
<comment type="caution">
    <text evidence="2">The sequence shown here is derived from an EMBL/GenBank/DDBJ whole genome shotgun (WGS) entry which is preliminary data.</text>
</comment>
<dbReference type="AlphaFoldDB" id="A0A7J5ZEZ5"/>
<organism evidence="2 3">
    <name type="scientific">Dissostichus mawsoni</name>
    <name type="common">Antarctic cod</name>
    <dbReference type="NCBI Taxonomy" id="36200"/>
    <lineage>
        <taxon>Eukaryota</taxon>
        <taxon>Metazoa</taxon>
        <taxon>Chordata</taxon>
        <taxon>Craniata</taxon>
        <taxon>Vertebrata</taxon>
        <taxon>Euteleostomi</taxon>
        <taxon>Actinopterygii</taxon>
        <taxon>Neopterygii</taxon>
        <taxon>Teleostei</taxon>
        <taxon>Neoteleostei</taxon>
        <taxon>Acanthomorphata</taxon>
        <taxon>Eupercaria</taxon>
        <taxon>Perciformes</taxon>
        <taxon>Notothenioidei</taxon>
        <taxon>Nototheniidae</taxon>
        <taxon>Dissostichus</taxon>
    </lineage>
</organism>
<dbReference type="EMBL" id="JAAKFY010000002">
    <property type="protein sequence ID" value="KAF3860173.1"/>
    <property type="molecule type" value="Genomic_DNA"/>
</dbReference>
<evidence type="ECO:0000313" key="3">
    <source>
        <dbReference type="Proteomes" id="UP000518266"/>
    </source>
</evidence>
<gene>
    <name evidence="2" type="ORF">F7725_000428</name>
</gene>